<dbReference type="EMBL" id="JAWXYB010000018">
    <property type="protein sequence ID" value="MDX5930221.1"/>
    <property type="molecule type" value="Genomic_DNA"/>
</dbReference>
<evidence type="ECO:0000259" key="7">
    <source>
        <dbReference type="Pfam" id="PF02770"/>
    </source>
</evidence>
<dbReference type="InterPro" id="IPR036250">
    <property type="entry name" value="AcylCo_DH-like_C"/>
</dbReference>
<feature type="domain" description="Acyl-CoA oxidase/dehydrogenase middle" evidence="7">
    <location>
        <begin position="178"/>
        <end position="270"/>
    </location>
</feature>
<protein>
    <submittedName>
        <fullName evidence="9">Acyl-CoA dehydrogenase family protein</fullName>
    </submittedName>
</protein>
<dbReference type="InterPro" id="IPR006091">
    <property type="entry name" value="Acyl-CoA_Oxase/DH_mid-dom"/>
</dbReference>
<accession>A0AAW9DMF7</accession>
<dbReference type="InterPro" id="IPR009075">
    <property type="entry name" value="AcylCo_DH/oxidase_C"/>
</dbReference>
<dbReference type="PROSITE" id="PS00073">
    <property type="entry name" value="ACYL_COA_DH_2"/>
    <property type="match status" value="1"/>
</dbReference>
<dbReference type="Gene3D" id="2.40.110.20">
    <property type="match status" value="1"/>
</dbReference>
<dbReference type="PANTHER" id="PTHR42707:SF3">
    <property type="entry name" value="ACYL-COA DEHYDROGENASE AIDB-RELATED"/>
    <property type="match status" value="1"/>
</dbReference>
<comment type="similarity">
    <text evidence="2 5">Belongs to the acyl-CoA dehydrogenase family.</text>
</comment>
<evidence type="ECO:0000256" key="1">
    <source>
        <dbReference type="ARBA" id="ARBA00001974"/>
    </source>
</evidence>
<evidence type="ECO:0000256" key="4">
    <source>
        <dbReference type="ARBA" id="ARBA00022827"/>
    </source>
</evidence>
<keyword evidence="3 5" id="KW-0285">Flavoprotein</keyword>
<evidence type="ECO:0000259" key="6">
    <source>
        <dbReference type="Pfam" id="PF00441"/>
    </source>
</evidence>
<reference evidence="9 10" key="1">
    <citation type="submission" date="2023-11" db="EMBL/GenBank/DDBJ databases">
        <title>MicrobeMod: A computational toolkit for identifying prokaryotic methylation and restriction-modification with nanopore sequencing.</title>
        <authorList>
            <person name="Crits-Christoph A."/>
            <person name="Kang S.C."/>
            <person name="Lee H."/>
            <person name="Ostrov N."/>
        </authorList>
    </citation>
    <scope>NUCLEOTIDE SEQUENCE [LARGE SCALE GENOMIC DNA]</scope>
    <source>
        <strain evidence="9 10">DSMZ 700</strain>
    </source>
</reference>
<keyword evidence="5" id="KW-0560">Oxidoreductase</keyword>
<dbReference type="InterPro" id="IPR052904">
    <property type="entry name" value="Acyl-CoA_dehydrogenase-like"/>
</dbReference>
<dbReference type="InterPro" id="IPR041504">
    <property type="entry name" value="AidB_N"/>
</dbReference>
<organism evidence="9 10">
    <name type="scientific">Acidiphilium acidophilum</name>
    <name type="common">Thiobacillus acidophilus</name>
    <dbReference type="NCBI Taxonomy" id="76588"/>
    <lineage>
        <taxon>Bacteria</taxon>
        <taxon>Pseudomonadati</taxon>
        <taxon>Pseudomonadota</taxon>
        <taxon>Alphaproteobacteria</taxon>
        <taxon>Acetobacterales</taxon>
        <taxon>Acidocellaceae</taxon>
        <taxon>Acidiphilium</taxon>
    </lineage>
</organism>
<evidence type="ECO:0000313" key="10">
    <source>
        <dbReference type="Proteomes" id="UP001279553"/>
    </source>
</evidence>
<evidence type="ECO:0000256" key="5">
    <source>
        <dbReference type="RuleBase" id="RU362125"/>
    </source>
</evidence>
<comment type="caution">
    <text evidence="9">The sequence shown here is derived from an EMBL/GenBank/DDBJ whole genome shotgun (WGS) entry which is preliminary data.</text>
</comment>
<gene>
    <name evidence="9" type="ORF">SIL87_05490</name>
</gene>
<dbReference type="SUPFAM" id="SSF56645">
    <property type="entry name" value="Acyl-CoA dehydrogenase NM domain-like"/>
    <property type="match status" value="1"/>
</dbReference>
<dbReference type="GO" id="GO:0003995">
    <property type="term" value="F:acyl-CoA dehydrogenase activity"/>
    <property type="evidence" value="ECO:0007669"/>
    <property type="project" value="InterPro"/>
</dbReference>
<keyword evidence="10" id="KW-1185">Reference proteome</keyword>
<dbReference type="Gene3D" id="6.10.250.600">
    <property type="match status" value="1"/>
</dbReference>
<proteinExistence type="inferred from homology"/>
<dbReference type="AlphaFoldDB" id="A0AAW9DMF7"/>
<comment type="cofactor">
    <cofactor evidence="1 5">
        <name>FAD</name>
        <dbReference type="ChEBI" id="CHEBI:57692"/>
    </cofactor>
</comment>
<dbReference type="Pfam" id="PF18158">
    <property type="entry name" value="AidB_N"/>
    <property type="match status" value="1"/>
</dbReference>
<evidence type="ECO:0000259" key="8">
    <source>
        <dbReference type="Pfam" id="PF18158"/>
    </source>
</evidence>
<evidence type="ECO:0000313" key="9">
    <source>
        <dbReference type="EMBL" id="MDX5930221.1"/>
    </source>
</evidence>
<dbReference type="Proteomes" id="UP001279553">
    <property type="component" value="Unassembled WGS sequence"/>
</dbReference>
<dbReference type="Pfam" id="PF00441">
    <property type="entry name" value="Acyl-CoA_dh_1"/>
    <property type="match status" value="1"/>
</dbReference>
<feature type="domain" description="Acyl-CoA dehydrogenase/oxidase C-terminal" evidence="6">
    <location>
        <begin position="281"/>
        <end position="436"/>
    </location>
</feature>
<dbReference type="InterPro" id="IPR006089">
    <property type="entry name" value="Acyl-CoA_DH_CS"/>
</dbReference>
<evidence type="ECO:0000256" key="3">
    <source>
        <dbReference type="ARBA" id="ARBA00022630"/>
    </source>
</evidence>
<keyword evidence="4 5" id="KW-0274">FAD</keyword>
<dbReference type="RefSeq" id="WP_319613181.1">
    <property type="nucleotide sequence ID" value="NZ_JAWXYB010000018.1"/>
</dbReference>
<dbReference type="Gene3D" id="1.20.140.10">
    <property type="entry name" value="Butyryl-CoA Dehydrogenase, subunit A, domain 3"/>
    <property type="match status" value="1"/>
</dbReference>
<dbReference type="Pfam" id="PF02770">
    <property type="entry name" value="Acyl-CoA_dh_M"/>
    <property type="match status" value="1"/>
</dbReference>
<name>A0AAW9DMF7_ACIAO</name>
<dbReference type="SUPFAM" id="SSF47203">
    <property type="entry name" value="Acyl-CoA dehydrogenase C-terminal domain-like"/>
    <property type="match status" value="1"/>
</dbReference>
<feature type="domain" description="Adaptive response protein AidB N-terminal" evidence="8">
    <location>
        <begin position="9"/>
        <end position="164"/>
    </location>
</feature>
<evidence type="ECO:0000256" key="2">
    <source>
        <dbReference type="ARBA" id="ARBA00009347"/>
    </source>
</evidence>
<sequence>MAGTHEVLNQAGEPPDYDAFGRDAALGSAVAAFGAGWALADLTRCGGRIGSGHIRARAYEANRYTPELRGFDRFGNRIDEVAYHPAWHELMGMIRADGYHALAWTAGRPGAQVARAAVAYLWGQGEPGVCCPQAMTYASFAALRHAPEVMARFRAGVLSSGYDPRPAPPGEKLALSVGMAMTEKQGGSDLRQTQTVARPLGGRWAITGHKWFFSVPASDLFLTLARTGAGVSCFLAQGWRDDGARNGVMIQRLKEKCGNRSNASAEVEFDGLEAVMIGEDGRGIPTIIEMAHLTRLECAIGAAALMRHATSLAVFHATRRRAFQRALVDQPVMRAVLADMALEAEAALWLAMRAAAAVDAAGTEASEAALARVIVPVAKYWNGKRAPGLVAEALECHGGNGFIEEHPIARLYREAPLNGLWEGAGTIICLDVLRALGRTPGAGEALMAALAPGRGVDRALDEMIAAIGAAVGAPVDEVRARGLVEQIALALSATLMVVHAPRVAEAFIRARIGGRGLAYGALPPDVPLGDILRRAAIIPTD</sequence>
<dbReference type="InterPro" id="IPR009100">
    <property type="entry name" value="AcylCoA_DH/oxidase_NM_dom_sf"/>
</dbReference>
<dbReference type="PANTHER" id="PTHR42707">
    <property type="entry name" value="ACYL-COA DEHYDROGENASE"/>
    <property type="match status" value="1"/>
</dbReference>